<comment type="caution">
    <text evidence="1">The sequence shown here is derived from an EMBL/GenBank/DDBJ whole genome shotgun (WGS) entry which is preliminary data.</text>
</comment>
<reference evidence="1 2" key="1">
    <citation type="submission" date="2020-07" db="EMBL/GenBank/DDBJ databases">
        <title>Sequencing the genomes of 1000 actinobacteria strains.</title>
        <authorList>
            <person name="Klenk H.-P."/>
        </authorList>
    </citation>
    <scope>NUCLEOTIDE SEQUENCE [LARGE SCALE GENOMIC DNA]</scope>
    <source>
        <strain evidence="1 2">DSM 45927</strain>
    </source>
</reference>
<organism evidence="1 2">
    <name type="scientific">Streptomonospora nanhaiensis</name>
    <dbReference type="NCBI Taxonomy" id="1323731"/>
    <lineage>
        <taxon>Bacteria</taxon>
        <taxon>Bacillati</taxon>
        <taxon>Actinomycetota</taxon>
        <taxon>Actinomycetes</taxon>
        <taxon>Streptosporangiales</taxon>
        <taxon>Nocardiopsidaceae</taxon>
        <taxon>Streptomonospora</taxon>
    </lineage>
</organism>
<dbReference type="EMBL" id="JACCFO010000001">
    <property type="protein sequence ID" value="NYI96560.1"/>
    <property type="molecule type" value="Genomic_DNA"/>
</dbReference>
<sequence>MARRRGEQDAAETLQLAATLPEWAREMVLLGCHGGAGTTTLRVLLNTPWEFGAYSADRREIATFGRPLVLVTRDNAAATARAAEVVNNIEAGGLAPAAMVVVADGSGPEPPEATTRLRLVEARVGRLIRFPFVAGLRFVDVAEVGQVKLPKKAQQALDEIRNACFSAARGALARQVEES</sequence>
<dbReference type="Proteomes" id="UP000575985">
    <property type="component" value="Unassembled WGS sequence"/>
</dbReference>
<protein>
    <submittedName>
        <fullName evidence="1">Uncharacterized protein</fullName>
    </submittedName>
</protein>
<dbReference type="AlphaFoldDB" id="A0A853BNG4"/>
<proteinExistence type="predicted"/>
<evidence type="ECO:0000313" key="1">
    <source>
        <dbReference type="EMBL" id="NYI96560.1"/>
    </source>
</evidence>
<accession>A0A853BNG4</accession>
<gene>
    <name evidence="1" type="ORF">HNR12_002837</name>
</gene>
<evidence type="ECO:0000313" key="2">
    <source>
        <dbReference type="Proteomes" id="UP000575985"/>
    </source>
</evidence>
<dbReference type="RefSeq" id="WP_246425077.1">
    <property type="nucleotide sequence ID" value="NZ_JACCFO010000001.1"/>
</dbReference>
<name>A0A853BNG4_9ACTN</name>
<keyword evidence="2" id="KW-1185">Reference proteome</keyword>